<accession>A0A0C9TA93</accession>
<name>A0A0C9TA93_SPHS4</name>
<evidence type="ECO:0000313" key="1">
    <source>
        <dbReference type="EMBL" id="KIJ25963.1"/>
    </source>
</evidence>
<reference evidence="1 2" key="1">
    <citation type="submission" date="2014-06" db="EMBL/GenBank/DDBJ databases">
        <title>Evolutionary Origins and Diversification of the Mycorrhizal Mutualists.</title>
        <authorList>
            <consortium name="DOE Joint Genome Institute"/>
            <consortium name="Mycorrhizal Genomics Consortium"/>
            <person name="Kohler A."/>
            <person name="Kuo A."/>
            <person name="Nagy L.G."/>
            <person name="Floudas D."/>
            <person name="Copeland A."/>
            <person name="Barry K.W."/>
            <person name="Cichocki N."/>
            <person name="Veneault-Fourrey C."/>
            <person name="LaButti K."/>
            <person name="Lindquist E.A."/>
            <person name="Lipzen A."/>
            <person name="Lundell T."/>
            <person name="Morin E."/>
            <person name="Murat C."/>
            <person name="Riley R."/>
            <person name="Ohm R."/>
            <person name="Sun H."/>
            <person name="Tunlid A."/>
            <person name="Henrissat B."/>
            <person name="Grigoriev I.V."/>
            <person name="Hibbett D.S."/>
            <person name="Martin F."/>
        </authorList>
    </citation>
    <scope>NUCLEOTIDE SEQUENCE [LARGE SCALE GENOMIC DNA]</scope>
    <source>
        <strain evidence="1 2">SS14</strain>
    </source>
</reference>
<dbReference type="HOGENOM" id="CLU_2639693_0_0_1"/>
<sequence>MPVQSFPTFGSLLEVGFISNAIEQSGTSEKRNIELIKALSAGGPITEEICLPMELFGEIFKWSVAMTDRDSLTTPVS</sequence>
<evidence type="ECO:0000313" key="2">
    <source>
        <dbReference type="Proteomes" id="UP000054279"/>
    </source>
</evidence>
<dbReference type="EMBL" id="KN837390">
    <property type="protein sequence ID" value="KIJ25963.1"/>
    <property type="molecule type" value="Genomic_DNA"/>
</dbReference>
<dbReference type="AlphaFoldDB" id="A0A0C9TA93"/>
<keyword evidence="2" id="KW-1185">Reference proteome</keyword>
<organism evidence="1 2">
    <name type="scientific">Sphaerobolus stellatus (strain SS14)</name>
    <dbReference type="NCBI Taxonomy" id="990650"/>
    <lineage>
        <taxon>Eukaryota</taxon>
        <taxon>Fungi</taxon>
        <taxon>Dikarya</taxon>
        <taxon>Basidiomycota</taxon>
        <taxon>Agaricomycotina</taxon>
        <taxon>Agaricomycetes</taxon>
        <taxon>Phallomycetidae</taxon>
        <taxon>Geastrales</taxon>
        <taxon>Sphaerobolaceae</taxon>
        <taxon>Sphaerobolus</taxon>
    </lineage>
</organism>
<proteinExistence type="predicted"/>
<dbReference type="Proteomes" id="UP000054279">
    <property type="component" value="Unassembled WGS sequence"/>
</dbReference>
<protein>
    <submittedName>
        <fullName evidence="1">Uncharacterized protein</fullName>
    </submittedName>
</protein>
<gene>
    <name evidence="1" type="ORF">M422DRAFT_273013</name>
</gene>